<dbReference type="GO" id="GO:0004061">
    <property type="term" value="F:arylformamidase activity"/>
    <property type="evidence" value="ECO:0007669"/>
    <property type="project" value="InterPro"/>
</dbReference>
<organism evidence="1 2">
    <name type="scientific">Alpinimonas psychrophila</name>
    <dbReference type="NCBI Taxonomy" id="748908"/>
    <lineage>
        <taxon>Bacteria</taxon>
        <taxon>Bacillati</taxon>
        <taxon>Actinomycetota</taxon>
        <taxon>Actinomycetes</taxon>
        <taxon>Micrococcales</taxon>
        <taxon>Microbacteriaceae</taxon>
        <taxon>Alpinimonas</taxon>
    </lineage>
</organism>
<dbReference type="EMBL" id="JACGWU010000002">
    <property type="protein sequence ID" value="MBA8828859.1"/>
    <property type="molecule type" value="Genomic_DNA"/>
</dbReference>
<sequence>MGTINLLQPEQITAASQLVSSGKVIPLAIELNAAGPQPAAGLRQNLIHIMKRTGASKPEKGGFHFMDDIVMIHTHASTQLDALAHVAYDGKLYNGYAVETVTDSGAAMLGIENMAKGIRGRGVLIDLPRFLNRRRLDSDHVISSQEIMECLAFEGIVLRSGDIVLLRTGWLQVFTIDGDREKFAESEPGIGIEAAIWLKENDISFLGGDNWAIEVFPPENPNESMPVHCLLIRDAGMPFGEILDLEELSRECAQHQRWEFFFSCDVLPITGGVGAPIAPVAVF</sequence>
<dbReference type="GO" id="GO:0019441">
    <property type="term" value="P:L-tryptophan catabolic process to kynurenine"/>
    <property type="evidence" value="ECO:0007669"/>
    <property type="project" value="InterPro"/>
</dbReference>
<gene>
    <name evidence="1" type="ORF">FB555_000957</name>
</gene>
<dbReference type="PANTHER" id="PTHR34861:SF10">
    <property type="entry name" value="CYCLASE"/>
    <property type="match status" value="1"/>
</dbReference>
<name>A0A7W3PNI0_9MICO</name>
<evidence type="ECO:0000313" key="2">
    <source>
        <dbReference type="Proteomes" id="UP000524237"/>
    </source>
</evidence>
<reference evidence="1 2" key="1">
    <citation type="submission" date="2020-07" db="EMBL/GenBank/DDBJ databases">
        <title>Sequencing the genomes of 1000 actinobacteria strains.</title>
        <authorList>
            <person name="Klenk H.-P."/>
        </authorList>
    </citation>
    <scope>NUCLEOTIDE SEQUENCE [LARGE SCALE GENOMIC DNA]</scope>
    <source>
        <strain evidence="1 2">DSM 23737</strain>
    </source>
</reference>
<dbReference type="InterPro" id="IPR007325">
    <property type="entry name" value="KFase/CYL"/>
</dbReference>
<dbReference type="RefSeq" id="WP_182484310.1">
    <property type="nucleotide sequence ID" value="NZ_JACGWU010000002.1"/>
</dbReference>
<protein>
    <submittedName>
        <fullName evidence="1">Kynurenine formamidase</fullName>
    </submittedName>
</protein>
<dbReference type="SUPFAM" id="SSF102198">
    <property type="entry name" value="Putative cyclase"/>
    <property type="match status" value="1"/>
</dbReference>
<dbReference type="Gene3D" id="3.50.30.50">
    <property type="entry name" value="Putative cyclase"/>
    <property type="match status" value="1"/>
</dbReference>
<dbReference type="InterPro" id="IPR037175">
    <property type="entry name" value="KFase_sf"/>
</dbReference>
<dbReference type="AlphaFoldDB" id="A0A7W3PNI0"/>
<comment type="caution">
    <text evidence="1">The sequence shown here is derived from an EMBL/GenBank/DDBJ whole genome shotgun (WGS) entry which is preliminary data.</text>
</comment>
<dbReference type="Proteomes" id="UP000524237">
    <property type="component" value="Unassembled WGS sequence"/>
</dbReference>
<proteinExistence type="predicted"/>
<accession>A0A7W3PNI0</accession>
<dbReference type="Pfam" id="PF04199">
    <property type="entry name" value="Cyclase"/>
    <property type="match status" value="1"/>
</dbReference>
<keyword evidence="2" id="KW-1185">Reference proteome</keyword>
<evidence type="ECO:0000313" key="1">
    <source>
        <dbReference type="EMBL" id="MBA8828859.1"/>
    </source>
</evidence>
<dbReference type="PANTHER" id="PTHR34861">
    <property type="match status" value="1"/>
</dbReference>